<dbReference type="Pfam" id="PF09586">
    <property type="entry name" value="YfhO"/>
    <property type="match status" value="1"/>
</dbReference>
<feature type="transmembrane region" description="Helical" evidence="1">
    <location>
        <begin position="107"/>
        <end position="132"/>
    </location>
</feature>
<keyword evidence="1" id="KW-1133">Transmembrane helix</keyword>
<feature type="transmembrane region" description="Helical" evidence="1">
    <location>
        <begin position="190"/>
        <end position="219"/>
    </location>
</feature>
<keyword evidence="1" id="KW-0472">Membrane</keyword>
<dbReference type="AlphaFoldDB" id="A0A7Z0WUN8"/>
<dbReference type="Proteomes" id="UP000185604">
    <property type="component" value="Unassembled WGS sequence"/>
</dbReference>
<feature type="transmembrane region" description="Helical" evidence="1">
    <location>
        <begin position="834"/>
        <end position="853"/>
    </location>
</feature>
<evidence type="ECO:0000313" key="3">
    <source>
        <dbReference type="Proteomes" id="UP000185604"/>
    </source>
</evidence>
<name>A0A7Z0WUN8_9BACI</name>
<dbReference type="PANTHER" id="PTHR38454:SF1">
    <property type="entry name" value="INTEGRAL MEMBRANE PROTEIN"/>
    <property type="match status" value="1"/>
</dbReference>
<feature type="transmembrane region" description="Helical" evidence="1">
    <location>
        <begin position="424"/>
        <end position="441"/>
    </location>
</feature>
<feature type="transmembrane region" description="Helical" evidence="1">
    <location>
        <begin position="138"/>
        <end position="156"/>
    </location>
</feature>
<feature type="transmembrane region" description="Helical" evidence="1">
    <location>
        <begin position="346"/>
        <end position="363"/>
    </location>
</feature>
<evidence type="ECO:0008006" key="4">
    <source>
        <dbReference type="Google" id="ProtNLM"/>
    </source>
</evidence>
<dbReference type="EMBL" id="LKPO01000024">
    <property type="protein sequence ID" value="OLF88718.1"/>
    <property type="molecule type" value="Genomic_DNA"/>
</dbReference>
<feature type="transmembrane region" description="Helical" evidence="1">
    <location>
        <begin position="75"/>
        <end position="95"/>
    </location>
</feature>
<feature type="transmembrane region" description="Helical" evidence="1">
    <location>
        <begin position="313"/>
        <end position="334"/>
    </location>
</feature>
<feature type="transmembrane region" description="Helical" evidence="1">
    <location>
        <begin position="370"/>
        <end position="387"/>
    </location>
</feature>
<dbReference type="RefSeq" id="WP_075213194.1">
    <property type="nucleotide sequence ID" value="NZ_LKPO01000024.1"/>
</dbReference>
<feature type="transmembrane region" description="Helical" evidence="1">
    <location>
        <begin position="240"/>
        <end position="263"/>
    </location>
</feature>
<dbReference type="PANTHER" id="PTHR38454">
    <property type="entry name" value="INTEGRAL MEMBRANE PROTEIN-RELATED"/>
    <property type="match status" value="1"/>
</dbReference>
<accession>A0A7Z0WUN8</accession>
<keyword evidence="1" id="KW-0812">Transmembrane</keyword>
<organism evidence="2 3">
    <name type="scientific">Bacillus paralicheniformis</name>
    <dbReference type="NCBI Taxonomy" id="1648923"/>
    <lineage>
        <taxon>Bacteria</taxon>
        <taxon>Bacillati</taxon>
        <taxon>Bacillota</taxon>
        <taxon>Bacilli</taxon>
        <taxon>Bacillales</taxon>
        <taxon>Bacillaceae</taxon>
        <taxon>Bacillus</taxon>
    </lineage>
</organism>
<gene>
    <name evidence="2" type="ORF">B4121_3806</name>
</gene>
<dbReference type="InterPro" id="IPR018580">
    <property type="entry name" value="Uncharacterised_YfhO"/>
</dbReference>
<feature type="transmembrane region" description="Helical" evidence="1">
    <location>
        <begin position="283"/>
        <end position="306"/>
    </location>
</feature>
<comment type="caution">
    <text evidence="2">The sequence shown here is derived from an EMBL/GenBank/DDBJ whole genome shotgun (WGS) entry which is preliminary data.</text>
</comment>
<evidence type="ECO:0000313" key="2">
    <source>
        <dbReference type="EMBL" id="OLF88718.1"/>
    </source>
</evidence>
<sequence length="861" mass="97771">MKKTVFLFVIASVAVSLAAHSFFLYEWAHDRYMTGNGDGLAQMIIFKSFLFEQYKQGNFYYSYSFGLGGGIYSQLGYYFTTSFVFIASSAAIFLMQLLHLAGDADPLFWAQASVFISVIKLSLIILAAAYALNGMVKNKLAAFTGAVLYGTSVIYFRHTVFWEFFSDAMLWLPLLVAGAEKVIREKRTGLFITACSLTLINNFYFAYINLIFIAIYIIFRWLIRLDPEKEAPRWKQFGMFAASCLISFGISAVSFVPAVYGFLNNLRPPYEQAVAVYDLTDNILFSSRIVLLPAVFMLFLFAFSFYKNKTFRLFASISVLLVLLHYSPLAASAFNGFSAPQNRFEYLLAFTIGGAAAAGMTELKNIRRKEMIWSILLALLVYIAVIWRKDVDLSLMQNWSMLVLLFLTIAIFTAAGVQYKKSQLFLQACILLSSVLVANTYQKYVLSESSGIKDVTKSYLTSNEYNGEEQRRLLNNIRKDDDGDPYTRIDWMNGVRNNTPLMQDFNGFSAYSSILNRDLLLFYWEDLQIDMGRESVSRYASMGDRANLYSLLYGKYYMTEKENAANVPYGFIKTDESEHYAVYKNKYTMPFIRTARTVFTEKDLADAPVLAREHAMLEGIVLENGDDGKVQPPDVPDLMKQTKLKTEGASYHNGVLDVTAENGGIDLIPEGGLPKEGDYYVGFYLKSLAKDQFFNLRVNDYVTSRKSNESIYKTGVYDLTIRVPKTDKISIRLPKGKYQLDHLSLHQEDYQLLKKAAAQKAPAADLDWRNNQVSISFDNQNGDRYMVLPVPYEKGWEVTVNGKPQTVHKANYAFIGFSIEKGKNDIRLVYYPPYFKAALAVTVISLIIGIWYGRRRKKLGS</sequence>
<reference evidence="2 3" key="1">
    <citation type="journal article" date="2016" name="Front. Microbiol.">
        <title>High-Level Heat Resistance of Spores of Bacillus amyloliquefaciens and Bacillus licheniformis Results from the Presence of a spoVA Operon in a Tn1546 Transposon.</title>
        <authorList>
            <person name="Berendsen E.M."/>
            <person name="Koning R.A."/>
            <person name="Boekhorst J."/>
            <person name="de Jong A."/>
            <person name="Kuipers O.P."/>
            <person name="Wells-Bennik M.H."/>
        </authorList>
    </citation>
    <scope>NUCLEOTIDE SEQUENCE [LARGE SCALE GENOMIC DNA]</scope>
    <source>
        <strain evidence="2 3">B4121</strain>
    </source>
</reference>
<proteinExistence type="predicted"/>
<protein>
    <recommendedName>
        <fullName evidence="4">YfhO family protein</fullName>
    </recommendedName>
</protein>
<feature type="transmembrane region" description="Helical" evidence="1">
    <location>
        <begin position="399"/>
        <end position="417"/>
    </location>
</feature>
<evidence type="ECO:0000256" key="1">
    <source>
        <dbReference type="SAM" id="Phobius"/>
    </source>
</evidence>